<comment type="similarity">
    <text evidence="5">Belongs to the protein N5-glutamine methyltransferase family. PrmC subfamily.</text>
</comment>
<dbReference type="Pfam" id="PF17827">
    <property type="entry name" value="PrmC_N"/>
    <property type="match status" value="1"/>
</dbReference>
<feature type="binding site" evidence="5">
    <location>
        <begin position="199"/>
        <end position="202"/>
    </location>
    <ligand>
        <name>substrate</name>
    </ligand>
</feature>
<comment type="caution">
    <text evidence="5">Lacks conserved residue(s) required for the propagation of feature annotation.</text>
</comment>
<dbReference type="InterPro" id="IPR050320">
    <property type="entry name" value="N5-glutamine_MTase"/>
</dbReference>
<comment type="function">
    <text evidence="5">Methylates the class 1 translation termination release factors RF1/PrfA and RF2/PrfB on the glutamine residue of the universally conserved GGQ motif.</text>
</comment>
<evidence type="ECO:0000259" key="6">
    <source>
        <dbReference type="Pfam" id="PF05175"/>
    </source>
</evidence>
<dbReference type="PROSITE" id="PS00092">
    <property type="entry name" value="N6_MTASE"/>
    <property type="match status" value="1"/>
</dbReference>
<dbReference type="Pfam" id="PF05175">
    <property type="entry name" value="MTS"/>
    <property type="match status" value="1"/>
</dbReference>
<dbReference type="EC" id="2.1.1.297" evidence="5"/>
<dbReference type="InterPro" id="IPR040758">
    <property type="entry name" value="PrmC_N"/>
</dbReference>
<dbReference type="Gene3D" id="1.10.8.10">
    <property type="entry name" value="DNA helicase RuvA subunit, C-terminal domain"/>
    <property type="match status" value="1"/>
</dbReference>
<dbReference type="SUPFAM" id="SSF53335">
    <property type="entry name" value="S-adenosyl-L-methionine-dependent methyltransferases"/>
    <property type="match status" value="1"/>
</dbReference>
<dbReference type="InterPro" id="IPR002052">
    <property type="entry name" value="DNA_methylase_N6_adenine_CS"/>
</dbReference>
<dbReference type="InterPro" id="IPR019874">
    <property type="entry name" value="RF_methyltr_PrmC"/>
</dbReference>
<dbReference type="CDD" id="cd02440">
    <property type="entry name" value="AdoMet_MTases"/>
    <property type="match status" value="1"/>
</dbReference>
<accession>A0ABQ6IPU2</accession>
<comment type="catalytic activity">
    <reaction evidence="4 5">
        <text>L-glutaminyl-[peptide chain release factor] + S-adenosyl-L-methionine = N(5)-methyl-L-glutaminyl-[peptide chain release factor] + S-adenosyl-L-homocysteine + H(+)</text>
        <dbReference type="Rhea" id="RHEA:42896"/>
        <dbReference type="Rhea" id="RHEA-COMP:10271"/>
        <dbReference type="Rhea" id="RHEA-COMP:10272"/>
        <dbReference type="ChEBI" id="CHEBI:15378"/>
        <dbReference type="ChEBI" id="CHEBI:30011"/>
        <dbReference type="ChEBI" id="CHEBI:57856"/>
        <dbReference type="ChEBI" id="CHEBI:59789"/>
        <dbReference type="ChEBI" id="CHEBI:61891"/>
        <dbReference type="EC" id="2.1.1.297"/>
    </reaction>
</comment>
<name>A0ABQ6IPU2_9MICO</name>
<protein>
    <recommendedName>
        <fullName evidence="5">Release factor glutamine methyltransferase</fullName>
        <shortName evidence="5">RF MTase</shortName>
        <ecNumber evidence="5">2.1.1.297</ecNumber>
    </recommendedName>
    <alternativeName>
        <fullName evidence="5">N5-glutamine methyltransferase PrmC</fullName>
    </alternativeName>
    <alternativeName>
        <fullName evidence="5">Protein-(glutamine-N5) MTase PrmC</fullName>
    </alternativeName>
    <alternativeName>
        <fullName evidence="5">Protein-glutamine N-methyltransferase PrmC</fullName>
    </alternativeName>
</protein>
<keyword evidence="9" id="KW-1185">Reference proteome</keyword>
<evidence type="ECO:0000256" key="4">
    <source>
        <dbReference type="ARBA" id="ARBA00048391"/>
    </source>
</evidence>
<dbReference type="InterPro" id="IPR004556">
    <property type="entry name" value="HemK-like"/>
</dbReference>
<dbReference type="Gene3D" id="3.40.50.150">
    <property type="entry name" value="Vaccinia Virus protein VP39"/>
    <property type="match status" value="1"/>
</dbReference>
<comment type="caution">
    <text evidence="8">The sequence shown here is derived from an EMBL/GenBank/DDBJ whole genome shotgun (WGS) entry which is preliminary data.</text>
</comment>
<dbReference type="InterPro" id="IPR029063">
    <property type="entry name" value="SAM-dependent_MTases_sf"/>
</dbReference>
<dbReference type="Proteomes" id="UP001157126">
    <property type="component" value="Unassembled WGS sequence"/>
</dbReference>
<reference evidence="9" key="1">
    <citation type="journal article" date="2019" name="Int. J. Syst. Evol. Microbiol.">
        <title>The Global Catalogue of Microorganisms (GCM) 10K type strain sequencing project: providing services to taxonomists for standard genome sequencing and annotation.</title>
        <authorList>
            <consortium name="The Broad Institute Genomics Platform"/>
            <consortium name="The Broad Institute Genome Sequencing Center for Infectious Disease"/>
            <person name="Wu L."/>
            <person name="Ma J."/>
        </authorList>
    </citation>
    <scope>NUCLEOTIDE SEQUENCE [LARGE SCALE GENOMIC DNA]</scope>
    <source>
        <strain evidence="9">NBRC 113072</strain>
    </source>
</reference>
<evidence type="ECO:0000313" key="8">
    <source>
        <dbReference type="EMBL" id="GMA38703.1"/>
    </source>
</evidence>
<keyword evidence="1 5" id="KW-0489">Methyltransferase</keyword>
<proteinExistence type="inferred from homology"/>
<dbReference type="NCBIfam" id="TIGR03534">
    <property type="entry name" value="RF_mod_PrmC"/>
    <property type="match status" value="1"/>
</dbReference>
<sequence length="301" mass="31606">MATEADLREVVRQATARLSTAGVATPRVDACALLAFVLEVEVGELERRIVLGHGLPVDLAARFAALLERRCAREPLQHLTGRAGFRRLDLAVGPGVFVPRPETEVVAGLAIEELTRRDAGERLVAVDLCTGSGAIALALADEVPGVEVHAVEVSEAALVWTRRNIEETGLPVALHADDVTGRLDTLADLRGRVAVVVSNPPYIPPDAVPIDVEVAGHDPHEALYGGGRDGLDVPRAVVAAAAALLVPGGLLVMEHADVQSGTLTDLLSADDAWQDVAAHTDLTGRPRAVAARRTAIRTPGS</sequence>
<keyword evidence="3 5" id="KW-0949">S-adenosyl-L-methionine</keyword>
<evidence type="ECO:0000259" key="7">
    <source>
        <dbReference type="Pfam" id="PF17827"/>
    </source>
</evidence>
<feature type="binding site" evidence="5">
    <location>
        <position position="199"/>
    </location>
    <ligand>
        <name>S-adenosyl-L-methionine</name>
        <dbReference type="ChEBI" id="CHEBI:59789"/>
    </ligand>
</feature>
<gene>
    <name evidence="5 8" type="primary">prmC</name>
    <name evidence="8" type="ORF">GCM10025883_07480</name>
</gene>
<dbReference type="GO" id="GO:0008168">
    <property type="term" value="F:methyltransferase activity"/>
    <property type="evidence" value="ECO:0007669"/>
    <property type="project" value="UniProtKB-KW"/>
</dbReference>
<dbReference type="PANTHER" id="PTHR18895">
    <property type="entry name" value="HEMK METHYLTRANSFERASE"/>
    <property type="match status" value="1"/>
</dbReference>
<evidence type="ECO:0000256" key="2">
    <source>
        <dbReference type="ARBA" id="ARBA00022679"/>
    </source>
</evidence>
<keyword evidence="2 5" id="KW-0808">Transferase</keyword>
<dbReference type="EMBL" id="BSUO01000001">
    <property type="protein sequence ID" value="GMA38703.1"/>
    <property type="molecule type" value="Genomic_DNA"/>
</dbReference>
<evidence type="ECO:0000256" key="1">
    <source>
        <dbReference type="ARBA" id="ARBA00022603"/>
    </source>
</evidence>
<evidence type="ECO:0000313" key="9">
    <source>
        <dbReference type="Proteomes" id="UP001157126"/>
    </source>
</evidence>
<dbReference type="RefSeq" id="WP_284302759.1">
    <property type="nucleotide sequence ID" value="NZ_BSUO01000001.1"/>
</dbReference>
<evidence type="ECO:0000256" key="5">
    <source>
        <dbReference type="HAMAP-Rule" id="MF_02126"/>
    </source>
</evidence>
<organism evidence="8 9">
    <name type="scientific">Mobilicoccus caccae</name>
    <dbReference type="NCBI Taxonomy" id="1859295"/>
    <lineage>
        <taxon>Bacteria</taxon>
        <taxon>Bacillati</taxon>
        <taxon>Actinomycetota</taxon>
        <taxon>Actinomycetes</taxon>
        <taxon>Micrococcales</taxon>
        <taxon>Dermatophilaceae</taxon>
        <taxon>Mobilicoccus</taxon>
    </lineage>
</organism>
<dbReference type="InterPro" id="IPR007848">
    <property type="entry name" value="Small_mtfrase_dom"/>
</dbReference>
<feature type="domain" description="Release factor glutamine methyltransferase N-terminal" evidence="7">
    <location>
        <begin position="9"/>
        <end position="81"/>
    </location>
</feature>
<feature type="domain" description="Methyltransferase small" evidence="6">
    <location>
        <begin position="107"/>
        <end position="203"/>
    </location>
</feature>
<dbReference type="GO" id="GO:0032259">
    <property type="term" value="P:methylation"/>
    <property type="evidence" value="ECO:0007669"/>
    <property type="project" value="UniProtKB-KW"/>
</dbReference>
<evidence type="ECO:0000256" key="3">
    <source>
        <dbReference type="ARBA" id="ARBA00022691"/>
    </source>
</evidence>
<dbReference type="NCBIfam" id="TIGR00536">
    <property type="entry name" value="hemK_fam"/>
    <property type="match status" value="1"/>
</dbReference>
<dbReference type="PANTHER" id="PTHR18895:SF74">
    <property type="entry name" value="MTRF1L RELEASE FACTOR GLUTAMINE METHYLTRANSFERASE"/>
    <property type="match status" value="1"/>
</dbReference>
<feature type="binding site" evidence="5">
    <location>
        <position position="152"/>
    </location>
    <ligand>
        <name>S-adenosyl-L-methionine</name>
        <dbReference type="ChEBI" id="CHEBI:59789"/>
    </ligand>
</feature>
<dbReference type="HAMAP" id="MF_02126">
    <property type="entry name" value="RF_methyltr_PrmC"/>
    <property type="match status" value="1"/>
</dbReference>